<evidence type="ECO:0000256" key="13">
    <source>
        <dbReference type="ARBA" id="ARBA00023288"/>
    </source>
</evidence>
<evidence type="ECO:0000256" key="11">
    <source>
        <dbReference type="ARBA" id="ARBA00023136"/>
    </source>
</evidence>
<keyword evidence="7" id="KW-0732">Signal</keyword>
<dbReference type="InterPro" id="IPR034227">
    <property type="entry name" value="CuRO_UO_II"/>
</dbReference>
<evidence type="ECO:0000259" key="17">
    <source>
        <dbReference type="PROSITE" id="PS50857"/>
    </source>
</evidence>
<dbReference type="Gene3D" id="1.10.287.90">
    <property type="match status" value="1"/>
</dbReference>
<evidence type="ECO:0000313" key="19">
    <source>
        <dbReference type="EMBL" id="MWC44555.1"/>
    </source>
</evidence>
<dbReference type="InterPro" id="IPR002429">
    <property type="entry name" value="CcO_II-like_C"/>
</dbReference>
<proteinExistence type="inferred from homology"/>
<dbReference type="GO" id="GO:0009486">
    <property type="term" value="F:cytochrome bo3 ubiquinol oxidase activity"/>
    <property type="evidence" value="ECO:0007669"/>
    <property type="project" value="InterPro"/>
</dbReference>
<feature type="region of interest" description="Disordered" evidence="15">
    <location>
        <begin position="313"/>
        <end position="395"/>
    </location>
</feature>
<feature type="domain" description="Cytochrome oxidase subunit II copper A binding" evidence="17">
    <location>
        <begin position="140"/>
        <end position="252"/>
    </location>
</feature>
<evidence type="ECO:0000256" key="8">
    <source>
        <dbReference type="ARBA" id="ARBA00022982"/>
    </source>
</evidence>
<dbReference type="Proteomes" id="UP000436801">
    <property type="component" value="Unassembled WGS sequence"/>
</dbReference>
<dbReference type="GO" id="GO:0016682">
    <property type="term" value="F:oxidoreductase activity, acting on diphenols and related substances as donors, oxygen as acceptor"/>
    <property type="evidence" value="ECO:0007669"/>
    <property type="project" value="InterPro"/>
</dbReference>
<evidence type="ECO:0000256" key="6">
    <source>
        <dbReference type="ARBA" id="ARBA00022692"/>
    </source>
</evidence>
<keyword evidence="10" id="KW-0560">Oxidoreductase</keyword>
<reference evidence="19 20" key="1">
    <citation type="submission" date="2019-12" db="EMBL/GenBank/DDBJ databases">
        <authorList>
            <person name="Zheng J."/>
        </authorList>
    </citation>
    <scope>NUCLEOTIDE SEQUENCE [LARGE SCALE GENOMIC DNA]</scope>
    <source>
        <strain evidence="19 20">DSM 27347</strain>
    </source>
</reference>
<dbReference type="GO" id="GO:0042773">
    <property type="term" value="P:ATP synthesis coupled electron transport"/>
    <property type="evidence" value="ECO:0007669"/>
    <property type="project" value="TreeGrafter"/>
</dbReference>
<dbReference type="GO" id="GO:0005507">
    <property type="term" value="F:copper ion binding"/>
    <property type="evidence" value="ECO:0007669"/>
    <property type="project" value="InterPro"/>
</dbReference>
<evidence type="ECO:0000256" key="9">
    <source>
        <dbReference type="ARBA" id="ARBA00022989"/>
    </source>
</evidence>
<sequence>MLHSSSLARVRSLRRAAPPLLALPILAVLGGCDAVVMNPAGDVAVQQRDLVLISTGLMLLIIIPVMILTCLFAWKYRAANKEADYDPHFDHSTPLELVIWAAPLLIIICLGAVTWTSTHLLDPYRPIERTAPGKKVAQDVRPLEVQVVSMDWKWLFIYPEQGIATVNQLALPVDRPVRFRLTGTSVMNAFYVPTMAGMIYTMPGMETALHAVINKPGTFDGFSSHYSGAGFSDMNFKVYAMQDGAFDQWVAGVKGEQGSLSRATFVQLEKPSEKVPPMRFSAVAPGLFDLVVNRCVEPGKPCMSDVMMHDRKAGGDPHKIEAGEGNPPVNNTGPMHGDATKGALQKSPDEIETAPHQSKEPLPAPGNTDPGNAKNRRMSFTTTPRIPGTAGVDRG</sequence>
<dbReference type="InterPro" id="IPR008972">
    <property type="entry name" value="Cupredoxin"/>
</dbReference>
<keyword evidence="6 16" id="KW-0812">Transmembrane</keyword>
<evidence type="ECO:0000256" key="7">
    <source>
        <dbReference type="ARBA" id="ARBA00022729"/>
    </source>
</evidence>
<comment type="similarity">
    <text evidence="2">Belongs to the cytochrome c oxidase subunit 2 family.</text>
</comment>
<dbReference type="GO" id="GO:0005886">
    <property type="term" value="C:plasma membrane"/>
    <property type="evidence" value="ECO:0007669"/>
    <property type="project" value="UniProtKB-SubCell"/>
</dbReference>
<protein>
    <recommendedName>
        <fullName evidence="14">Ubiquinol oxidase polypeptide II</fullName>
    </recommendedName>
</protein>
<keyword evidence="4" id="KW-1003">Cell membrane</keyword>
<evidence type="ECO:0000256" key="12">
    <source>
        <dbReference type="ARBA" id="ARBA00023139"/>
    </source>
</evidence>
<dbReference type="InterPro" id="IPR006333">
    <property type="entry name" value="Cyt_o_ubiquinol_oxidase_su2"/>
</dbReference>
<dbReference type="OrthoDB" id="9783445at2"/>
<dbReference type="EMBL" id="WSUT01000005">
    <property type="protein sequence ID" value="MWC44555.1"/>
    <property type="molecule type" value="Genomic_DNA"/>
</dbReference>
<evidence type="ECO:0000256" key="4">
    <source>
        <dbReference type="ARBA" id="ARBA00022475"/>
    </source>
</evidence>
<dbReference type="InterPro" id="IPR010514">
    <property type="entry name" value="COX_ARM"/>
</dbReference>
<keyword evidence="5" id="KW-0679">Respiratory chain</keyword>
<evidence type="ECO:0000259" key="18">
    <source>
        <dbReference type="PROSITE" id="PS50999"/>
    </source>
</evidence>
<keyword evidence="13" id="KW-0449">Lipoprotein</keyword>
<accession>A0A6N8LUI7</accession>
<evidence type="ECO:0000256" key="10">
    <source>
        <dbReference type="ARBA" id="ARBA00023002"/>
    </source>
</evidence>
<evidence type="ECO:0000256" key="2">
    <source>
        <dbReference type="ARBA" id="ARBA00007866"/>
    </source>
</evidence>
<dbReference type="AlphaFoldDB" id="A0A6N8LUI7"/>
<dbReference type="InterPro" id="IPR036257">
    <property type="entry name" value="Cyt_c_oxidase_su2_TM_sf"/>
</dbReference>
<comment type="subcellular location">
    <subcellularLocation>
        <location evidence="1">Cell membrane</location>
        <topology evidence="1">Multi-pass membrane protein</topology>
    </subcellularLocation>
</comment>
<dbReference type="InterPro" id="IPR011759">
    <property type="entry name" value="Cyt_c_oxidase_su2_TM_dom"/>
</dbReference>
<dbReference type="PROSITE" id="PS50999">
    <property type="entry name" value="COX2_TM"/>
    <property type="match status" value="1"/>
</dbReference>
<dbReference type="CDD" id="cd04212">
    <property type="entry name" value="CuRO_UO_II"/>
    <property type="match status" value="1"/>
</dbReference>
<evidence type="ECO:0000256" key="16">
    <source>
        <dbReference type="SAM" id="Phobius"/>
    </source>
</evidence>
<evidence type="ECO:0000313" key="20">
    <source>
        <dbReference type="Proteomes" id="UP000436801"/>
    </source>
</evidence>
<keyword evidence="9 16" id="KW-1133">Transmembrane helix</keyword>
<dbReference type="PROSITE" id="PS50857">
    <property type="entry name" value="COX2_CUA"/>
    <property type="match status" value="1"/>
</dbReference>
<dbReference type="RefSeq" id="WP_149682968.1">
    <property type="nucleotide sequence ID" value="NZ_FNBI01000006.1"/>
</dbReference>
<comment type="caution">
    <text evidence="19">The sequence shown here is derived from an EMBL/GenBank/DDBJ whole genome shotgun (WGS) entry which is preliminary data.</text>
</comment>
<dbReference type="NCBIfam" id="TIGR01433">
    <property type="entry name" value="CyoA"/>
    <property type="match status" value="1"/>
</dbReference>
<keyword evidence="3" id="KW-0813">Transport</keyword>
<gene>
    <name evidence="19" type="primary">cyoA</name>
    <name evidence="19" type="ORF">GQR91_12960</name>
</gene>
<feature type="transmembrane region" description="Helical" evidence="16">
    <location>
        <begin position="50"/>
        <end position="74"/>
    </location>
</feature>
<dbReference type="Pfam" id="PF00116">
    <property type="entry name" value="COX2"/>
    <property type="match status" value="1"/>
</dbReference>
<feature type="transmembrane region" description="Helical" evidence="16">
    <location>
        <begin position="95"/>
        <end position="115"/>
    </location>
</feature>
<organism evidence="19 20">
    <name type="scientific">Sphingomonas carotinifaciens</name>
    <dbReference type="NCBI Taxonomy" id="1166323"/>
    <lineage>
        <taxon>Bacteria</taxon>
        <taxon>Pseudomonadati</taxon>
        <taxon>Pseudomonadota</taxon>
        <taxon>Alphaproteobacteria</taxon>
        <taxon>Sphingomonadales</taxon>
        <taxon>Sphingomonadaceae</taxon>
        <taxon>Sphingomonas</taxon>
    </lineage>
</organism>
<dbReference type="Gene3D" id="2.60.40.420">
    <property type="entry name" value="Cupredoxins - blue copper proteins"/>
    <property type="match status" value="1"/>
</dbReference>
<keyword evidence="11 16" id="KW-0472">Membrane</keyword>
<name>A0A6N8LUI7_9SPHN</name>
<keyword evidence="12" id="KW-0564">Palmitate</keyword>
<feature type="domain" description="Cytochrome oxidase subunit II transmembrane region profile" evidence="18">
    <location>
        <begin position="28"/>
        <end position="125"/>
    </location>
</feature>
<evidence type="ECO:0000256" key="5">
    <source>
        <dbReference type="ARBA" id="ARBA00022660"/>
    </source>
</evidence>
<dbReference type="PANTHER" id="PTHR22888">
    <property type="entry name" value="CYTOCHROME C OXIDASE, SUBUNIT II"/>
    <property type="match status" value="1"/>
</dbReference>
<dbReference type="SUPFAM" id="SSF81464">
    <property type="entry name" value="Cytochrome c oxidase subunit II-like, transmembrane region"/>
    <property type="match status" value="1"/>
</dbReference>
<dbReference type="GO" id="GO:0004129">
    <property type="term" value="F:cytochrome-c oxidase activity"/>
    <property type="evidence" value="ECO:0007669"/>
    <property type="project" value="InterPro"/>
</dbReference>
<evidence type="ECO:0000256" key="15">
    <source>
        <dbReference type="SAM" id="MobiDB-lite"/>
    </source>
</evidence>
<feature type="compositionally biased region" description="Basic and acidic residues" evidence="15">
    <location>
        <begin position="313"/>
        <end position="322"/>
    </location>
</feature>
<keyword evidence="8" id="KW-0249">Electron transport</keyword>
<dbReference type="PANTHER" id="PTHR22888:SF18">
    <property type="entry name" value="CYTOCHROME BO(3) UBIQUINOL OXIDASE SUBUNIT 2"/>
    <property type="match status" value="1"/>
</dbReference>
<evidence type="ECO:0000256" key="3">
    <source>
        <dbReference type="ARBA" id="ARBA00022448"/>
    </source>
</evidence>
<dbReference type="SUPFAM" id="SSF49503">
    <property type="entry name" value="Cupredoxins"/>
    <property type="match status" value="1"/>
</dbReference>
<evidence type="ECO:0000256" key="1">
    <source>
        <dbReference type="ARBA" id="ARBA00004651"/>
    </source>
</evidence>
<dbReference type="InterPro" id="IPR045187">
    <property type="entry name" value="CcO_II"/>
</dbReference>
<evidence type="ECO:0000256" key="14">
    <source>
        <dbReference type="ARBA" id="ARBA00030198"/>
    </source>
</evidence>
<dbReference type="Pfam" id="PF06481">
    <property type="entry name" value="COX_ARM"/>
    <property type="match status" value="1"/>
</dbReference>